<dbReference type="EMBL" id="QJVJ01000005">
    <property type="protein sequence ID" value="PYI54622.1"/>
    <property type="molecule type" value="Genomic_DNA"/>
</dbReference>
<keyword evidence="9 12" id="KW-0460">Magnesium</keyword>
<dbReference type="PROSITE" id="PS00584">
    <property type="entry name" value="PFKB_KINASES_2"/>
    <property type="match status" value="1"/>
</dbReference>
<comment type="similarity">
    <text evidence="1">Belongs to the carbohydrate kinase pfkB family.</text>
</comment>
<name>A0A2V5K707_9BACL</name>
<evidence type="ECO:0000256" key="4">
    <source>
        <dbReference type="ARBA" id="ARBA00022679"/>
    </source>
</evidence>
<dbReference type="Pfam" id="PF00294">
    <property type="entry name" value="PfkB"/>
    <property type="match status" value="1"/>
</dbReference>
<keyword evidence="15" id="KW-1185">Reference proteome</keyword>
<comment type="subcellular location">
    <subcellularLocation>
        <location evidence="12">Cytoplasm</location>
    </subcellularLocation>
</comment>
<dbReference type="EC" id="2.7.1.15" evidence="2 12"/>
<comment type="pathway">
    <text evidence="12">Carbohydrate metabolism; D-ribose degradation; D-ribose 5-phosphate from beta-D-ribopyranose: step 2/2.</text>
</comment>
<comment type="function">
    <text evidence="12">Catalyzes the phosphorylation of ribose at O-5 in a reaction requiring ATP and magnesium. The resulting D-ribose-5-phosphate can then be used either for sythesis of nucleotides, histidine, and tryptophan, or as a component of the pentose phosphate pathway.</text>
</comment>
<feature type="binding site" evidence="12">
    <location>
        <position position="291"/>
    </location>
    <ligand>
        <name>K(+)</name>
        <dbReference type="ChEBI" id="CHEBI:29103"/>
    </ligand>
</feature>
<dbReference type="AlphaFoldDB" id="A0A2V5K707"/>
<dbReference type="CDD" id="cd01174">
    <property type="entry name" value="ribokinase"/>
    <property type="match status" value="1"/>
</dbReference>
<evidence type="ECO:0000256" key="11">
    <source>
        <dbReference type="ARBA" id="ARBA00023277"/>
    </source>
</evidence>
<dbReference type="OrthoDB" id="9775849at2"/>
<dbReference type="GO" id="GO:0019303">
    <property type="term" value="P:D-ribose catabolic process"/>
    <property type="evidence" value="ECO:0007669"/>
    <property type="project" value="UniProtKB-UniRule"/>
</dbReference>
<dbReference type="Proteomes" id="UP000247476">
    <property type="component" value="Unassembled WGS sequence"/>
</dbReference>
<feature type="binding site" evidence="12">
    <location>
        <position position="252"/>
    </location>
    <ligand>
        <name>K(+)</name>
        <dbReference type="ChEBI" id="CHEBI:29103"/>
    </ligand>
</feature>
<dbReference type="InterPro" id="IPR029056">
    <property type="entry name" value="Ribokinase-like"/>
</dbReference>
<feature type="domain" description="Carbohydrate kinase PfkB" evidence="13">
    <location>
        <begin position="7"/>
        <end position="301"/>
    </location>
</feature>
<keyword evidence="10 12" id="KW-0630">Potassium</keyword>
<feature type="binding site" evidence="12">
    <location>
        <position position="288"/>
    </location>
    <ligand>
        <name>K(+)</name>
        <dbReference type="ChEBI" id="CHEBI:29103"/>
    </ligand>
</feature>
<dbReference type="GO" id="GO:0046872">
    <property type="term" value="F:metal ion binding"/>
    <property type="evidence" value="ECO:0007669"/>
    <property type="project" value="UniProtKB-KW"/>
</dbReference>
<dbReference type="PANTHER" id="PTHR10584:SF166">
    <property type="entry name" value="RIBOKINASE"/>
    <property type="match status" value="1"/>
</dbReference>
<comment type="catalytic activity">
    <reaction evidence="12">
        <text>D-ribose + ATP = D-ribose 5-phosphate + ADP + H(+)</text>
        <dbReference type="Rhea" id="RHEA:13697"/>
        <dbReference type="ChEBI" id="CHEBI:15378"/>
        <dbReference type="ChEBI" id="CHEBI:30616"/>
        <dbReference type="ChEBI" id="CHEBI:47013"/>
        <dbReference type="ChEBI" id="CHEBI:78346"/>
        <dbReference type="ChEBI" id="CHEBI:456216"/>
        <dbReference type="EC" id="2.7.1.15"/>
    </reaction>
</comment>
<dbReference type="SUPFAM" id="SSF53613">
    <property type="entry name" value="Ribokinase-like"/>
    <property type="match status" value="1"/>
</dbReference>
<feature type="binding site" evidence="12">
    <location>
        <position position="297"/>
    </location>
    <ligand>
        <name>K(+)</name>
        <dbReference type="ChEBI" id="CHEBI:29103"/>
    </ligand>
</feature>
<dbReference type="Gene3D" id="3.40.1190.20">
    <property type="match status" value="1"/>
</dbReference>
<evidence type="ECO:0000313" key="15">
    <source>
        <dbReference type="Proteomes" id="UP000247476"/>
    </source>
</evidence>
<evidence type="ECO:0000313" key="14">
    <source>
        <dbReference type="EMBL" id="PYI54622.1"/>
    </source>
</evidence>
<organism evidence="14 15">
    <name type="scientific">Paenibacillus flagellatus</name>
    <dbReference type="NCBI Taxonomy" id="2211139"/>
    <lineage>
        <taxon>Bacteria</taxon>
        <taxon>Bacillati</taxon>
        <taxon>Bacillota</taxon>
        <taxon>Bacilli</taxon>
        <taxon>Bacillales</taxon>
        <taxon>Paenibacillaceae</taxon>
        <taxon>Paenibacillus</taxon>
    </lineage>
</organism>
<evidence type="ECO:0000256" key="6">
    <source>
        <dbReference type="ARBA" id="ARBA00022741"/>
    </source>
</evidence>
<evidence type="ECO:0000256" key="8">
    <source>
        <dbReference type="ARBA" id="ARBA00022840"/>
    </source>
</evidence>
<sequence length="313" mass="32269">MGAGSRAKIVVAGSINMDLVVTSAKSPVPGETIMGEGFAMIPGGKGANQAVAAARLGADVTMIGRVGDDLFGVRMIEQLRAEGVDTSCVLIEAGVSTGVALIQVLADGDNSIVVVPGANALVAPEQVEAAEERIREADVLLVQLEIPLPAVEAALRLARKHGVRTILNPAPARKLPEELLRTIDALTPNETEAAILATGTVEGAGTLDERLDALRAIAGDAALLVTVGGKGVRTDIGGKRNAFPAYDVDVVDTTAAGDSFNAAIAVRLGEGAGFDEAIRFASKTGALTVTRFGAQSSLPTRAEVERFEARERE</sequence>
<keyword evidence="7 12" id="KW-0418">Kinase</keyword>
<comment type="activity regulation">
    <text evidence="12">Activated by a monovalent cation that binds near, but not in, the active site. The most likely occupant of the site in vivo is potassium. Ion binding induces a conformational change that may alter substrate affinity.</text>
</comment>
<dbReference type="InterPro" id="IPR011611">
    <property type="entry name" value="PfkB_dom"/>
</dbReference>
<dbReference type="RefSeq" id="WP_110840285.1">
    <property type="nucleotide sequence ID" value="NZ_QJVJ01000005.1"/>
</dbReference>
<feature type="binding site" evidence="12">
    <location>
        <position position="189"/>
    </location>
    <ligand>
        <name>ATP</name>
        <dbReference type="ChEBI" id="CHEBI:30616"/>
    </ligand>
</feature>
<dbReference type="UniPathway" id="UPA00916">
    <property type="reaction ID" value="UER00889"/>
</dbReference>
<protein>
    <recommendedName>
        <fullName evidence="3 12">Ribokinase</fullName>
        <shortName evidence="12">RK</shortName>
        <ecNumber evidence="2 12">2.7.1.15</ecNumber>
    </recommendedName>
</protein>
<keyword evidence="12" id="KW-0963">Cytoplasm</keyword>
<feature type="binding site" evidence="12">
    <location>
        <begin position="257"/>
        <end position="258"/>
    </location>
    <ligand>
        <name>ATP</name>
        <dbReference type="ChEBI" id="CHEBI:30616"/>
    </ligand>
</feature>
<proteinExistence type="inferred from homology"/>
<dbReference type="HAMAP" id="MF_01987">
    <property type="entry name" value="Ribokinase"/>
    <property type="match status" value="1"/>
</dbReference>
<evidence type="ECO:0000256" key="5">
    <source>
        <dbReference type="ARBA" id="ARBA00022723"/>
    </source>
</evidence>
<dbReference type="InterPro" id="IPR002173">
    <property type="entry name" value="Carboh/pur_kinase_PfkB_CS"/>
</dbReference>
<evidence type="ECO:0000256" key="3">
    <source>
        <dbReference type="ARBA" id="ARBA00016943"/>
    </source>
</evidence>
<evidence type="ECO:0000256" key="12">
    <source>
        <dbReference type="HAMAP-Rule" id="MF_01987"/>
    </source>
</evidence>
<feature type="binding site" evidence="12">
    <location>
        <begin position="226"/>
        <end position="231"/>
    </location>
    <ligand>
        <name>ATP</name>
        <dbReference type="ChEBI" id="CHEBI:30616"/>
    </ligand>
</feature>
<evidence type="ECO:0000259" key="13">
    <source>
        <dbReference type="Pfam" id="PF00294"/>
    </source>
</evidence>
<keyword evidence="6 12" id="KW-0547">Nucleotide-binding</keyword>
<dbReference type="GO" id="GO:0005524">
    <property type="term" value="F:ATP binding"/>
    <property type="evidence" value="ECO:0007669"/>
    <property type="project" value="UniProtKB-UniRule"/>
</dbReference>
<evidence type="ECO:0000256" key="7">
    <source>
        <dbReference type="ARBA" id="ARBA00022777"/>
    </source>
</evidence>
<feature type="binding site" evidence="12">
    <location>
        <position position="145"/>
    </location>
    <ligand>
        <name>substrate</name>
    </ligand>
</feature>
<evidence type="ECO:0000256" key="2">
    <source>
        <dbReference type="ARBA" id="ARBA00012035"/>
    </source>
</evidence>
<keyword evidence="11 12" id="KW-0119">Carbohydrate metabolism</keyword>
<gene>
    <name evidence="12 14" type="primary">rbsK</name>
    <name evidence="14" type="ORF">DLM86_12075</name>
</gene>
<reference evidence="14 15" key="1">
    <citation type="submission" date="2018-05" db="EMBL/GenBank/DDBJ databases">
        <title>Paenibacillus flagellatus sp. nov., isolated from selenium mineral soil.</title>
        <authorList>
            <person name="Dai X."/>
        </authorList>
    </citation>
    <scope>NUCLEOTIDE SEQUENCE [LARGE SCALE GENOMIC DNA]</scope>
    <source>
        <strain evidence="14 15">DXL2</strain>
    </source>
</reference>
<keyword evidence="8 12" id="KW-0067">ATP-binding</keyword>
<evidence type="ECO:0000256" key="1">
    <source>
        <dbReference type="ARBA" id="ARBA00005380"/>
    </source>
</evidence>
<feature type="binding site" evidence="12">
    <location>
        <position position="258"/>
    </location>
    <ligand>
        <name>substrate</name>
    </ligand>
</feature>
<accession>A0A2V5K707</accession>
<dbReference type="PRINTS" id="PR00990">
    <property type="entry name" value="RIBOKINASE"/>
</dbReference>
<dbReference type="InterPro" id="IPR002139">
    <property type="entry name" value="Ribo/fructo_kinase"/>
</dbReference>
<comment type="caution">
    <text evidence="14">The sequence shown here is derived from an EMBL/GenBank/DDBJ whole genome shotgun (WGS) entry which is preliminary data.</text>
</comment>
<dbReference type="GO" id="GO:0004747">
    <property type="term" value="F:ribokinase activity"/>
    <property type="evidence" value="ECO:0007669"/>
    <property type="project" value="UniProtKB-UniRule"/>
</dbReference>
<dbReference type="PANTHER" id="PTHR10584">
    <property type="entry name" value="SUGAR KINASE"/>
    <property type="match status" value="1"/>
</dbReference>
<comment type="cofactor">
    <cofactor evidence="12">
        <name>Mg(2+)</name>
        <dbReference type="ChEBI" id="CHEBI:18420"/>
    </cofactor>
    <text evidence="12">Requires a divalent cation, most likely magnesium in vivo, as an electrophilic catalyst to aid phosphoryl group transfer. It is the chelate of the metal and the nucleotide that is the actual substrate.</text>
</comment>
<evidence type="ECO:0000256" key="10">
    <source>
        <dbReference type="ARBA" id="ARBA00022958"/>
    </source>
</evidence>
<comment type="similarity">
    <text evidence="12">Belongs to the carbohydrate kinase PfkB family. Ribokinase subfamily.</text>
</comment>
<dbReference type="InterPro" id="IPR011877">
    <property type="entry name" value="Ribokinase"/>
</dbReference>
<feature type="binding site" evidence="12">
    <location>
        <begin position="16"/>
        <end position="18"/>
    </location>
    <ligand>
        <name>substrate</name>
    </ligand>
</feature>
<comment type="caution">
    <text evidence="12">Lacks conserved residue(s) required for the propagation of feature annotation.</text>
</comment>
<evidence type="ECO:0000256" key="9">
    <source>
        <dbReference type="ARBA" id="ARBA00022842"/>
    </source>
</evidence>
<comment type="subunit">
    <text evidence="12">Homodimer.</text>
</comment>
<feature type="binding site" evidence="12">
    <location>
        <position position="254"/>
    </location>
    <ligand>
        <name>K(+)</name>
        <dbReference type="ChEBI" id="CHEBI:29103"/>
    </ligand>
</feature>
<keyword evidence="5 12" id="KW-0479">Metal-binding</keyword>
<feature type="binding site" evidence="12">
    <location>
        <position position="293"/>
    </location>
    <ligand>
        <name>K(+)</name>
        <dbReference type="ChEBI" id="CHEBI:29103"/>
    </ligand>
</feature>
<feature type="binding site" evidence="12">
    <location>
        <begin position="44"/>
        <end position="48"/>
    </location>
    <ligand>
        <name>substrate</name>
    </ligand>
</feature>
<feature type="active site" description="Proton acceptor" evidence="12">
    <location>
        <position position="258"/>
    </location>
</feature>
<dbReference type="GO" id="GO:0005829">
    <property type="term" value="C:cytosol"/>
    <property type="evidence" value="ECO:0007669"/>
    <property type="project" value="TreeGrafter"/>
</dbReference>
<keyword evidence="4 12" id="KW-0808">Transferase</keyword>
<dbReference type="NCBIfam" id="TIGR02152">
    <property type="entry name" value="D_ribokin_bact"/>
    <property type="match status" value="1"/>
</dbReference>